<keyword evidence="5 9" id="KW-0547">Nucleotide-binding</keyword>
<keyword evidence="4 9" id="KW-0808">Transferase</keyword>
<keyword evidence="14" id="KW-1185">Reference proteome</keyword>
<comment type="subcellular location">
    <subcellularLocation>
        <location evidence="9">Cytoplasm</location>
    </subcellularLocation>
</comment>
<evidence type="ECO:0000256" key="4">
    <source>
        <dbReference type="ARBA" id="ARBA00022679"/>
    </source>
</evidence>
<keyword evidence="2 9" id="KW-0055">Arginine biosynthesis</keyword>
<dbReference type="UniPathway" id="UPA00068">
    <property type="reaction ID" value="UER00107"/>
</dbReference>
<dbReference type="EC" id="2.7.2.8" evidence="9"/>
<evidence type="ECO:0000256" key="3">
    <source>
        <dbReference type="ARBA" id="ARBA00022605"/>
    </source>
</evidence>
<evidence type="ECO:0000256" key="7">
    <source>
        <dbReference type="ARBA" id="ARBA00022840"/>
    </source>
</evidence>
<evidence type="ECO:0000313" key="12">
    <source>
        <dbReference type="EMBL" id="PLR99432.1"/>
    </source>
</evidence>
<feature type="binding site" evidence="9">
    <location>
        <position position="163"/>
    </location>
    <ligand>
        <name>substrate</name>
    </ligand>
</feature>
<dbReference type="EMBL" id="PGVA01000028">
    <property type="protein sequence ID" value="PLR82228.1"/>
    <property type="molecule type" value="Genomic_DNA"/>
</dbReference>
<keyword evidence="3 9" id="KW-0028">Amino-acid biosynthesis</keyword>
<dbReference type="PANTHER" id="PTHR23342:SF0">
    <property type="entry name" value="N-ACETYLGLUTAMATE SYNTHASE, MITOCHONDRIAL"/>
    <property type="match status" value="1"/>
</dbReference>
<evidence type="ECO:0000313" key="14">
    <source>
        <dbReference type="Proteomes" id="UP000235114"/>
    </source>
</evidence>
<dbReference type="CDD" id="cd04238">
    <property type="entry name" value="AAK_NAGK-like"/>
    <property type="match status" value="1"/>
</dbReference>
<gene>
    <name evidence="9 11" type="primary">argB</name>
    <name evidence="11" type="ORF">CU635_12560</name>
    <name evidence="12" type="ORF">CVD25_05855</name>
</gene>
<dbReference type="OrthoDB" id="9803155at2"/>
<dbReference type="HAMAP" id="MF_00082">
    <property type="entry name" value="ArgB"/>
    <property type="match status" value="1"/>
</dbReference>
<sequence length="277" mass="29898">MQATEHNVNKIIVIKCGGSVIDLLTPSFFNSLHELDKQGWQFVFVHGGGPDINKLLALYDVVPEFRNGLRKTTAETMQVVEMVLTGQTNRKLAELLGQYGFNPIGLSGSDGKCLKARFINKKELGFVGEVIEVNQSVINMLLKENFTPVITPVGVTADGTKLNINADYAAAAVALALQAECCLFVTDVEGIMIGGSVVSHITPEEIDAYILEGQIYGGMVPKVESALTAVKRGVKNAMIASGKGAIYEDEQWKGTTISRKARSDDELSVSNIYKVGS</sequence>
<dbReference type="GO" id="GO:0003991">
    <property type="term" value="F:acetylglutamate kinase activity"/>
    <property type="evidence" value="ECO:0007669"/>
    <property type="project" value="UniProtKB-UniRule"/>
</dbReference>
<proteinExistence type="inferred from homology"/>
<comment type="function">
    <text evidence="9">Catalyzes the ATP-dependent phosphorylation of N-acetyl-L-glutamate.</text>
</comment>
<dbReference type="SUPFAM" id="SSF53633">
    <property type="entry name" value="Carbamate kinase-like"/>
    <property type="match status" value="1"/>
</dbReference>
<keyword evidence="7 9" id="KW-0067">ATP-binding</keyword>
<comment type="caution">
    <text evidence="11">The sequence shown here is derived from an EMBL/GenBank/DDBJ whole genome shotgun (WGS) entry which is preliminary data.</text>
</comment>
<dbReference type="PIRSF" id="PIRSF000728">
    <property type="entry name" value="NAGK"/>
    <property type="match status" value="1"/>
</dbReference>
<keyword evidence="6 9" id="KW-0418">Kinase</keyword>
<name>A0A2N5GLA0_9BACI</name>
<feature type="domain" description="Aspartate/glutamate/uridylate kinase" evidence="10">
    <location>
        <begin position="10"/>
        <end position="241"/>
    </location>
</feature>
<reference evidence="11 13" key="1">
    <citation type="submission" date="2017-11" db="EMBL/GenBank/DDBJ databases">
        <title>Comparitive Functional Genomics of Dry Heat Resistant strains isolated from the Viking Spacecraft.</title>
        <authorList>
            <person name="Seuylemezian A."/>
            <person name="Cooper K."/>
            <person name="Vaishampayan P."/>
        </authorList>
    </citation>
    <scope>NUCLEOTIDE SEQUENCE [LARGE SCALE GENOMIC DNA]</scope>
    <source>
        <strain evidence="11 13">M4.6</strain>
    </source>
</reference>
<feature type="binding site" evidence="9">
    <location>
        <begin position="48"/>
        <end position="49"/>
    </location>
    <ligand>
        <name>substrate</name>
    </ligand>
</feature>
<dbReference type="AlphaFoldDB" id="A0A2N5GLA0"/>
<dbReference type="GO" id="GO:0042450">
    <property type="term" value="P:L-arginine biosynthetic process via ornithine"/>
    <property type="evidence" value="ECO:0007669"/>
    <property type="project" value="UniProtKB-UniRule"/>
</dbReference>
<evidence type="ECO:0000313" key="11">
    <source>
        <dbReference type="EMBL" id="PLR82228.1"/>
    </source>
</evidence>
<evidence type="ECO:0000256" key="2">
    <source>
        <dbReference type="ARBA" id="ARBA00022571"/>
    </source>
</evidence>
<comment type="pathway">
    <text evidence="1 9">Amino-acid biosynthesis; L-arginine biosynthesis; N(2)-acetyl-L-ornithine from L-glutamate: step 2/4.</text>
</comment>
<evidence type="ECO:0000256" key="9">
    <source>
        <dbReference type="HAMAP-Rule" id="MF_00082"/>
    </source>
</evidence>
<feature type="binding site" evidence="9">
    <location>
        <position position="70"/>
    </location>
    <ligand>
        <name>substrate</name>
    </ligand>
</feature>
<protein>
    <recommendedName>
        <fullName evidence="9">Acetylglutamate kinase</fullName>
        <ecNumber evidence="9">2.7.2.8</ecNumber>
    </recommendedName>
    <alternativeName>
        <fullName evidence="9">N-acetyl-L-glutamate 5-phosphotransferase</fullName>
    </alternativeName>
    <alternativeName>
        <fullName evidence="9">NAG kinase</fullName>
        <shortName evidence="9">NAGK</shortName>
    </alternativeName>
</protein>
<dbReference type="Proteomes" id="UP000234951">
    <property type="component" value="Unassembled WGS sequence"/>
</dbReference>
<reference evidence="12 14" key="2">
    <citation type="submission" date="2017-12" db="EMBL/GenBank/DDBJ databases">
        <title>Comparative Functional Genomics of Dry Heat Resistant strains isolated from the Viking Spacecraft.</title>
        <authorList>
            <person name="Seuylemezian A."/>
            <person name="Cooper K."/>
            <person name="Vaishampayan P."/>
        </authorList>
    </citation>
    <scope>NUCLEOTIDE SEQUENCE [LARGE SCALE GENOMIC DNA]</scope>
    <source>
        <strain evidence="12 14">ATCC 29669</strain>
    </source>
</reference>
<evidence type="ECO:0000256" key="5">
    <source>
        <dbReference type="ARBA" id="ARBA00022741"/>
    </source>
</evidence>
<dbReference type="GO" id="GO:0005737">
    <property type="term" value="C:cytoplasm"/>
    <property type="evidence" value="ECO:0007669"/>
    <property type="project" value="UniProtKB-SubCell"/>
</dbReference>
<dbReference type="NCBIfam" id="TIGR00761">
    <property type="entry name" value="argB"/>
    <property type="match status" value="1"/>
</dbReference>
<keyword evidence="9" id="KW-0963">Cytoplasm</keyword>
<evidence type="ECO:0000256" key="8">
    <source>
        <dbReference type="ARBA" id="ARBA00048141"/>
    </source>
</evidence>
<dbReference type="InterPro" id="IPR036393">
    <property type="entry name" value="AceGlu_kinase-like_sf"/>
</dbReference>
<evidence type="ECO:0000256" key="6">
    <source>
        <dbReference type="ARBA" id="ARBA00022777"/>
    </source>
</evidence>
<dbReference type="InterPro" id="IPR001048">
    <property type="entry name" value="Asp/Glu/Uridylate_kinase"/>
</dbReference>
<organism evidence="11 13">
    <name type="scientific">Bacillus canaveralius</name>
    <dbReference type="NCBI Taxonomy" id="1403243"/>
    <lineage>
        <taxon>Bacteria</taxon>
        <taxon>Bacillati</taxon>
        <taxon>Bacillota</taxon>
        <taxon>Bacilli</taxon>
        <taxon>Bacillales</taxon>
        <taxon>Bacillaceae</taxon>
        <taxon>Bacillus</taxon>
    </lineage>
</organism>
<evidence type="ECO:0000313" key="13">
    <source>
        <dbReference type="Proteomes" id="UP000234951"/>
    </source>
</evidence>
<dbReference type="PANTHER" id="PTHR23342">
    <property type="entry name" value="N-ACETYLGLUTAMATE SYNTHASE"/>
    <property type="match status" value="1"/>
</dbReference>
<dbReference type="FunFam" id="3.40.1160.10:FF:000004">
    <property type="entry name" value="Acetylglutamate kinase"/>
    <property type="match status" value="1"/>
</dbReference>
<comment type="catalytic activity">
    <reaction evidence="8 9">
        <text>N-acetyl-L-glutamate + ATP = N-acetyl-L-glutamyl 5-phosphate + ADP</text>
        <dbReference type="Rhea" id="RHEA:14629"/>
        <dbReference type="ChEBI" id="CHEBI:30616"/>
        <dbReference type="ChEBI" id="CHEBI:44337"/>
        <dbReference type="ChEBI" id="CHEBI:57936"/>
        <dbReference type="ChEBI" id="CHEBI:456216"/>
        <dbReference type="EC" id="2.7.2.8"/>
    </reaction>
</comment>
<dbReference type="EMBL" id="PGVD01000015">
    <property type="protein sequence ID" value="PLR99432.1"/>
    <property type="molecule type" value="Genomic_DNA"/>
</dbReference>
<dbReference type="Pfam" id="PF00696">
    <property type="entry name" value="AA_kinase"/>
    <property type="match status" value="1"/>
</dbReference>
<comment type="similarity">
    <text evidence="9">Belongs to the acetylglutamate kinase family. ArgB subfamily.</text>
</comment>
<evidence type="ECO:0000259" key="10">
    <source>
        <dbReference type="Pfam" id="PF00696"/>
    </source>
</evidence>
<dbReference type="InterPro" id="IPR037528">
    <property type="entry name" value="ArgB"/>
</dbReference>
<dbReference type="Gene3D" id="3.40.1160.10">
    <property type="entry name" value="Acetylglutamate kinase-like"/>
    <property type="match status" value="1"/>
</dbReference>
<dbReference type="GO" id="GO:0005524">
    <property type="term" value="F:ATP binding"/>
    <property type="evidence" value="ECO:0007669"/>
    <property type="project" value="UniProtKB-UniRule"/>
</dbReference>
<dbReference type="Proteomes" id="UP000235114">
    <property type="component" value="Unassembled WGS sequence"/>
</dbReference>
<dbReference type="InterPro" id="IPR004662">
    <property type="entry name" value="AcgluKinase_fam"/>
</dbReference>
<accession>A0A2N5GLA0</accession>
<evidence type="ECO:0000256" key="1">
    <source>
        <dbReference type="ARBA" id="ARBA00004828"/>
    </source>
</evidence>
<feature type="site" description="Transition state stabilizer" evidence="9">
    <location>
        <position position="15"/>
    </location>
</feature>
<feature type="site" description="Transition state stabilizer" evidence="9">
    <location>
        <position position="222"/>
    </location>
</feature>